<name>F9UGI4_9GAMM</name>
<gene>
    <name evidence="3" type="ORF">ThimaDRAFT_4037</name>
</gene>
<evidence type="ECO:0000259" key="2">
    <source>
        <dbReference type="Pfam" id="PF13701"/>
    </source>
</evidence>
<accession>F9UGI4</accession>
<keyword evidence="4" id="KW-1185">Reference proteome</keyword>
<dbReference type="STRING" id="768671.ThimaDRAFT_4037"/>
<feature type="compositionally biased region" description="Basic residues" evidence="1">
    <location>
        <begin position="483"/>
        <end position="492"/>
    </location>
</feature>
<feature type="domain" description="Transposase DDE" evidence="2">
    <location>
        <begin position="34"/>
        <end position="400"/>
    </location>
</feature>
<sequence length="492" mass="54214">MLPFFTEFLRLGGRFNAWVESCPLKLTSPNAPSTRDVLGTAILAVLSGHQRYAHISALRGDAINASLLGMEAVVSEDSVRRNLGKLDEADGVAWLRNHLDACVAPVLGVPWILNTDVTVKPLYGHQEGAVKGYNPHKPGRPSHTYHTYFIAGLRLILDVEVLAGNQTASKHSAPGLWELLARLPRTHWPRCIRGDRDWGTQANMARAEQEGIPYLFKLRMTSKVKHTVERLMRDAECREAGQGRQGAETTLRLSGWSRARRAVVLRRRIKGDLAVLDHGDPEQLRLSFPALTDETVVYEYAVLVTSLPHEILSVAQLYRDRADAENPFDELKNHWGRGDFTTRDIKRCRFMARITALTYNWWNLFVRLADPHRHTEAITSRPLLLSAPAHLTRHGGQTRLIHQPSPCRSGMGRGDLPRDRGILRYPAPNCGAVQSPATLVPDALACAGAVPRRPPTATAGRAAGPGAAAEPAAMCTSPYSSAGRKRPATGVD</sequence>
<protein>
    <submittedName>
        <fullName evidence="3">Transposase IS4 family protein</fullName>
    </submittedName>
</protein>
<dbReference type="EMBL" id="AFWV01000015">
    <property type="protein sequence ID" value="EGV16667.1"/>
    <property type="molecule type" value="Genomic_DNA"/>
</dbReference>
<dbReference type="RefSeq" id="WP_007194909.1">
    <property type="nucleotide sequence ID" value="NZ_AFWV01000015.1"/>
</dbReference>
<dbReference type="SUPFAM" id="SSF53098">
    <property type="entry name" value="Ribonuclease H-like"/>
    <property type="match status" value="1"/>
</dbReference>
<feature type="compositionally biased region" description="Low complexity" evidence="1">
    <location>
        <begin position="454"/>
        <end position="473"/>
    </location>
</feature>
<organism evidence="3 4">
    <name type="scientific">Thiocapsa marina 5811</name>
    <dbReference type="NCBI Taxonomy" id="768671"/>
    <lineage>
        <taxon>Bacteria</taxon>
        <taxon>Pseudomonadati</taxon>
        <taxon>Pseudomonadota</taxon>
        <taxon>Gammaproteobacteria</taxon>
        <taxon>Chromatiales</taxon>
        <taxon>Chromatiaceae</taxon>
        <taxon>Thiocapsa</taxon>
    </lineage>
</organism>
<dbReference type="eggNOG" id="COG3385">
    <property type="taxonomic scope" value="Bacteria"/>
</dbReference>
<dbReference type="InterPro" id="IPR012337">
    <property type="entry name" value="RNaseH-like_sf"/>
</dbReference>
<dbReference type="Pfam" id="PF13701">
    <property type="entry name" value="DDE_Tnp_1_4"/>
    <property type="match status" value="1"/>
</dbReference>
<feature type="region of interest" description="Disordered" evidence="1">
    <location>
        <begin position="454"/>
        <end position="492"/>
    </location>
</feature>
<evidence type="ECO:0000313" key="3">
    <source>
        <dbReference type="EMBL" id="EGV16667.1"/>
    </source>
</evidence>
<dbReference type="Proteomes" id="UP000005459">
    <property type="component" value="Unassembled WGS sequence"/>
</dbReference>
<dbReference type="PATRIC" id="fig|768671.3.peg.4259"/>
<dbReference type="AlphaFoldDB" id="F9UGI4"/>
<dbReference type="InterPro" id="IPR025668">
    <property type="entry name" value="Tnp_DDE_dom"/>
</dbReference>
<reference evidence="3 4" key="1">
    <citation type="submission" date="2011-06" db="EMBL/GenBank/DDBJ databases">
        <title>The draft genome of Thiocapsa marina 5811.</title>
        <authorList>
            <consortium name="US DOE Joint Genome Institute (JGI-PGF)"/>
            <person name="Lucas S."/>
            <person name="Han J."/>
            <person name="Cheng J.-F."/>
            <person name="Goodwin L."/>
            <person name="Pitluck S."/>
            <person name="Peters L."/>
            <person name="Land M.L."/>
            <person name="Hauser L."/>
            <person name="Vogl K."/>
            <person name="Liu Z."/>
            <person name="Imhoff J."/>
            <person name="Thiel V."/>
            <person name="Frigaard N.-U."/>
            <person name="Bryant D."/>
            <person name="Woyke T.J."/>
        </authorList>
    </citation>
    <scope>NUCLEOTIDE SEQUENCE [LARGE SCALE GENOMIC DNA]</scope>
    <source>
        <strain evidence="3 4">5811</strain>
    </source>
</reference>
<evidence type="ECO:0000256" key="1">
    <source>
        <dbReference type="SAM" id="MobiDB-lite"/>
    </source>
</evidence>
<evidence type="ECO:0000313" key="4">
    <source>
        <dbReference type="Proteomes" id="UP000005459"/>
    </source>
</evidence>
<proteinExistence type="predicted"/>